<feature type="binding site" evidence="11">
    <location>
        <position position="6"/>
    </location>
    <ligand>
        <name>Mg(2+)</name>
        <dbReference type="ChEBI" id="CHEBI:18420"/>
    </ligand>
</feature>
<evidence type="ECO:0000256" key="8">
    <source>
        <dbReference type="ARBA" id="ARBA00022840"/>
    </source>
</evidence>
<evidence type="ECO:0000256" key="10">
    <source>
        <dbReference type="ARBA" id="ARBA00048567"/>
    </source>
</evidence>
<name>Q1INR1_KORVE</name>
<dbReference type="CDD" id="cd00464">
    <property type="entry name" value="SK"/>
    <property type="match status" value="1"/>
</dbReference>
<dbReference type="RefSeq" id="WP_011523290.1">
    <property type="nucleotide sequence ID" value="NC_008009.1"/>
</dbReference>
<dbReference type="HAMAP" id="MF_00109">
    <property type="entry name" value="Shikimate_kinase"/>
    <property type="match status" value="1"/>
</dbReference>
<feature type="binding site" evidence="11">
    <location>
        <position position="48"/>
    </location>
    <ligand>
        <name>substrate</name>
    </ligand>
</feature>
<keyword evidence="13" id="KW-1185">Reference proteome</keyword>
<evidence type="ECO:0000256" key="7">
    <source>
        <dbReference type="ARBA" id="ARBA00022777"/>
    </source>
</evidence>
<dbReference type="PANTHER" id="PTHR21087:SF16">
    <property type="entry name" value="SHIKIMATE KINASE 1, CHLOROPLASTIC"/>
    <property type="match status" value="1"/>
</dbReference>
<dbReference type="EMBL" id="CP000360">
    <property type="protein sequence ID" value="ABF41489.1"/>
    <property type="molecule type" value="Genomic_DNA"/>
</dbReference>
<proteinExistence type="inferred from homology"/>
<comment type="function">
    <text evidence="11">Catalyzes the specific phosphorylation of the 3-hydroxyl group of shikimic acid using ATP as a cosubstrate.</text>
</comment>
<evidence type="ECO:0000313" key="12">
    <source>
        <dbReference type="EMBL" id="ABF41489.1"/>
    </source>
</evidence>
<evidence type="ECO:0000256" key="6">
    <source>
        <dbReference type="ARBA" id="ARBA00022741"/>
    </source>
</evidence>
<dbReference type="KEGG" id="aba:Acid345_2488"/>
<dbReference type="Proteomes" id="UP000002432">
    <property type="component" value="Chromosome"/>
</dbReference>
<dbReference type="STRING" id="204669.Acid345_2488"/>
<keyword evidence="4 11" id="KW-0028">Amino-acid biosynthesis</keyword>
<dbReference type="InterPro" id="IPR023000">
    <property type="entry name" value="Shikimate_kinase_CS"/>
</dbReference>
<dbReference type="GO" id="GO:0009423">
    <property type="term" value="P:chorismate biosynthetic process"/>
    <property type="evidence" value="ECO:0007669"/>
    <property type="project" value="UniProtKB-UniRule"/>
</dbReference>
<protein>
    <recommendedName>
        <fullName evidence="3 11">Shikimate kinase</fullName>
        <shortName evidence="11">SK</shortName>
        <ecNumber evidence="3 11">2.7.1.71</ecNumber>
    </recommendedName>
</protein>
<comment type="cofactor">
    <cofactor evidence="11">
        <name>Mg(2+)</name>
        <dbReference type="ChEBI" id="CHEBI:18420"/>
    </cofactor>
    <text evidence="11">Binds 1 Mg(2+) ion per subunit.</text>
</comment>
<keyword evidence="9 11" id="KW-0057">Aromatic amino acid biosynthesis</keyword>
<dbReference type="GO" id="GO:0004765">
    <property type="term" value="F:shikimate kinase activity"/>
    <property type="evidence" value="ECO:0007669"/>
    <property type="project" value="UniProtKB-UniRule"/>
</dbReference>
<evidence type="ECO:0000313" key="13">
    <source>
        <dbReference type="Proteomes" id="UP000002432"/>
    </source>
</evidence>
<comment type="subunit">
    <text evidence="11">Monomer.</text>
</comment>
<keyword evidence="5 11" id="KW-0808">Transferase</keyword>
<comment type="similarity">
    <text evidence="2 11">Belongs to the shikimate kinase family.</text>
</comment>
<keyword evidence="6 11" id="KW-0547">Nucleotide-binding</keyword>
<evidence type="ECO:0000256" key="11">
    <source>
        <dbReference type="HAMAP-Rule" id="MF_00109"/>
    </source>
</evidence>
<evidence type="ECO:0000256" key="3">
    <source>
        <dbReference type="ARBA" id="ARBA00012154"/>
    </source>
</evidence>
<evidence type="ECO:0000256" key="2">
    <source>
        <dbReference type="ARBA" id="ARBA00006997"/>
    </source>
</evidence>
<feature type="binding site" evidence="11">
    <location>
        <position position="128"/>
    </location>
    <ligand>
        <name>substrate</name>
    </ligand>
</feature>
<dbReference type="EnsemblBacteria" id="ABF41489">
    <property type="protein sequence ID" value="ABF41489"/>
    <property type="gene ID" value="Acid345_2488"/>
</dbReference>
<evidence type="ECO:0000256" key="5">
    <source>
        <dbReference type="ARBA" id="ARBA00022679"/>
    </source>
</evidence>
<dbReference type="PRINTS" id="PR01100">
    <property type="entry name" value="SHIKIMTKNASE"/>
</dbReference>
<evidence type="ECO:0000256" key="4">
    <source>
        <dbReference type="ARBA" id="ARBA00022605"/>
    </source>
</evidence>
<dbReference type="PANTHER" id="PTHR21087">
    <property type="entry name" value="SHIKIMATE KINASE"/>
    <property type="match status" value="1"/>
</dbReference>
<reference evidence="12 13" key="1">
    <citation type="journal article" date="2009" name="Appl. Environ. Microbiol.">
        <title>Three genomes from the phylum Acidobacteria provide insight into the lifestyles of these microorganisms in soils.</title>
        <authorList>
            <person name="Ward N.L."/>
            <person name="Challacombe J.F."/>
            <person name="Janssen P.H."/>
            <person name="Henrissat B."/>
            <person name="Coutinho P.M."/>
            <person name="Wu M."/>
            <person name="Xie G."/>
            <person name="Haft D.H."/>
            <person name="Sait M."/>
            <person name="Badger J."/>
            <person name="Barabote R.D."/>
            <person name="Bradley B."/>
            <person name="Brettin T.S."/>
            <person name="Brinkac L.M."/>
            <person name="Bruce D."/>
            <person name="Creasy T."/>
            <person name="Daugherty S.C."/>
            <person name="Davidsen T.M."/>
            <person name="DeBoy R.T."/>
            <person name="Detter J.C."/>
            <person name="Dodson R.J."/>
            <person name="Durkin A.S."/>
            <person name="Ganapathy A."/>
            <person name="Gwinn-Giglio M."/>
            <person name="Han C.S."/>
            <person name="Khouri H."/>
            <person name="Kiss H."/>
            <person name="Kothari S.P."/>
            <person name="Madupu R."/>
            <person name="Nelson K.E."/>
            <person name="Nelson W.C."/>
            <person name="Paulsen I."/>
            <person name="Penn K."/>
            <person name="Ren Q."/>
            <person name="Rosovitz M.J."/>
            <person name="Selengut J.D."/>
            <person name="Shrivastava S."/>
            <person name="Sullivan S.A."/>
            <person name="Tapia R."/>
            <person name="Thompson L.S."/>
            <person name="Watkins K.L."/>
            <person name="Yang Q."/>
            <person name="Yu C."/>
            <person name="Zafar N."/>
            <person name="Zhou L."/>
            <person name="Kuske C.R."/>
        </authorList>
    </citation>
    <scope>NUCLEOTIDE SEQUENCE [LARGE SCALE GENOMIC DNA]</scope>
    <source>
        <strain evidence="12 13">Ellin345</strain>
    </source>
</reference>
<dbReference type="PROSITE" id="PS01128">
    <property type="entry name" value="SHIKIMATE_KINASE"/>
    <property type="match status" value="1"/>
</dbReference>
<feature type="binding site" evidence="11">
    <location>
        <position position="72"/>
    </location>
    <ligand>
        <name>substrate</name>
    </ligand>
</feature>
<gene>
    <name evidence="11" type="primary">aroK</name>
    <name evidence="12" type="ordered locus">Acid345_2488</name>
</gene>
<evidence type="ECO:0000256" key="9">
    <source>
        <dbReference type="ARBA" id="ARBA00023141"/>
    </source>
</evidence>
<feature type="binding site" evidence="11">
    <location>
        <position position="144"/>
    </location>
    <ligand>
        <name>ATP</name>
        <dbReference type="ChEBI" id="CHEBI:30616"/>
    </ligand>
</feature>
<comment type="catalytic activity">
    <reaction evidence="10 11">
        <text>shikimate + ATP = 3-phosphoshikimate + ADP + H(+)</text>
        <dbReference type="Rhea" id="RHEA:13121"/>
        <dbReference type="ChEBI" id="CHEBI:15378"/>
        <dbReference type="ChEBI" id="CHEBI:30616"/>
        <dbReference type="ChEBI" id="CHEBI:36208"/>
        <dbReference type="ChEBI" id="CHEBI:145989"/>
        <dbReference type="ChEBI" id="CHEBI:456216"/>
        <dbReference type="EC" id="2.7.1.71"/>
    </reaction>
</comment>
<dbReference type="SUPFAM" id="SSF52540">
    <property type="entry name" value="P-loop containing nucleoside triphosphate hydrolases"/>
    <property type="match status" value="1"/>
</dbReference>
<dbReference type="Gene3D" id="3.40.50.300">
    <property type="entry name" value="P-loop containing nucleotide triphosphate hydrolases"/>
    <property type="match status" value="1"/>
</dbReference>
<dbReference type="HOGENOM" id="CLU_057607_4_3_0"/>
<dbReference type="OrthoDB" id="9800332at2"/>
<dbReference type="EC" id="2.7.1.71" evidence="3 11"/>
<comment type="subcellular location">
    <subcellularLocation>
        <location evidence="11">Cytoplasm</location>
    </subcellularLocation>
</comment>
<keyword evidence="11" id="KW-0460">Magnesium</keyword>
<dbReference type="GO" id="GO:0008652">
    <property type="term" value="P:amino acid biosynthetic process"/>
    <property type="evidence" value="ECO:0007669"/>
    <property type="project" value="UniProtKB-KW"/>
</dbReference>
<dbReference type="Pfam" id="PF01202">
    <property type="entry name" value="SKI"/>
    <property type="match status" value="1"/>
</dbReference>
<feature type="binding site" evidence="11">
    <location>
        <position position="112"/>
    </location>
    <ligand>
        <name>ATP</name>
        <dbReference type="ChEBI" id="CHEBI:30616"/>
    </ligand>
</feature>
<comment type="pathway">
    <text evidence="1 11">Metabolic intermediate biosynthesis; chorismate biosynthesis; chorismate from D-erythrose 4-phosphate and phosphoenolpyruvate: step 5/7.</text>
</comment>
<dbReference type="GO" id="GO:0009073">
    <property type="term" value="P:aromatic amino acid family biosynthetic process"/>
    <property type="evidence" value="ECO:0007669"/>
    <property type="project" value="UniProtKB-KW"/>
</dbReference>
<dbReference type="eggNOG" id="COG0703">
    <property type="taxonomic scope" value="Bacteria"/>
</dbReference>
<keyword evidence="7 11" id="KW-0418">Kinase</keyword>
<dbReference type="InterPro" id="IPR000623">
    <property type="entry name" value="Shikimate_kinase/TSH1"/>
</dbReference>
<accession>Q1INR1</accession>
<dbReference type="AlphaFoldDB" id="Q1INR1"/>
<evidence type="ECO:0000256" key="1">
    <source>
        <dbReference type="ARBA" id="ARBA00004842"/>
    </source>
</evidence>
<dbReference type="GO" id="GO:0000287">
    <property type="term" value="F:magnesium ion binding"/>
    <property type="evidence" value="ECO:0007669"/>
    <property type="project" value="UniProtKB-UniRule"/>
</dbReference>
<dbReference type="InterPro" id="IPR031322">
    <property type="entry name" value="Shikimate/glucono_kinase"/>
</dbReference>
<keyword evidence="8 11" id="KW-0067">ATP-binding</keyword>
<keyword evidence="11" id="KW-0963">Cytoplasm</keyword>
<dbReference type="GO" id="GO:0005829">
    <property type="term" value="C:cytosol"/>
    <property type="evidence" value="ECO:0007669"/>
    <property type="project" value="TreeGrafter"/>
</dbReference>
<keyword evidence="11" id="KW-0479">Metal-binding</keyword>
<feature type="binding site" evidence="11">
    <location>
        <position position="24"/>
    </location>
    <ligand>
        <name>substrate</name>
    </ligand>
</feature>
<dbReference type="InterPro" id="IPR027417">
    <property type="entry name" value="P-loop_NTPase"/>
</dbReference>
<dbReference type="GO" id="GO:0005524">
    <property type="term" value="F:ATP binding"/>
    <property type="evidence" value="ECO:0007669"/>
    <property type="project" value="UniProtKB-UniRule"/>
</dbReference>
<dbReference type="UniPathway" id="UPA00053">
    <property type="reaction ID" value="UER00088"/>
</dbReference>
<sequence>MGSGKSTVGARLAERLGWAFVDLDAEIVRTQGQAIAEVFRNQGEAHFRQVEHEALLRILNMLGGPTVIALGGGTFIQERNRDLLCQRGATTIYLSGEFAVLLERCGAEQGTRPLAQDIEEFRKLHADRQPIYRSAELTVEIGNRSPEEISSEIVATLEKRNSQSAVPE</sequence>
<organism evidence="12 13">
    <name type="scientific">Koribacter versatilis (strain Ellin345)</name>
    <dbReference type="NCBI Taxonomy" id="204669"/>
    <lineage>
        <taxon>Bacteria</taxon>
        <taxon>Pseudomonadati</taxon>
        <taxon>Acidobacteriota</taxon>
        <taxon>Terriglobia</taxon>
        <taxon>Terriglobales</taxon>
        <taxon>Candidatus Korobacteraceae</taxon>
        <taxon>Candidatus Korobacter</taxon>
    </lineage>
</organism>
<feature type="binding site" evidence="11">
    <location>
        <begin position="2"/>
        <end position="7"/>
    </location>
    <ligand>
        <name>ATP</name>
        <dbReference type="ChEBI" id="CHEBI:30616"/>
    </ligand>
</feature>